<dbReference type="InterPro" id="IPR036962">
    <property type="entry name" value="Glyco_hydro_3_N_sf"/>
</dbReference>
<dbReference type="PANTHER" id="PTHR30620:SF16">
    <property type="entry name" value="LYSOSOMAL BETA GLUCOSIDASE"/>
    <property type="match status" value="1"/>
</dbReference>
<keyword evidence="4 8" id="KW-0732">Signal</keyword>
<comment type="catalytic activity">
    <reaction evidence="1">
        <text>Hydrolysis of terminal, non-reducing beta-D-glucosyl residues with release of beta-D-glucose.</text>
        <dbReference type="EC" id="3.2.1.21"/>
    </reaction>
</comment>
<keyword evidence="5 7" id="KW-0378">Hydrolase</keyword>
<dbReference type="RefSeq" id="WP_179488489.1">
    <property type="nucleotide sequence ID" value="NZ_JACCCW010000001.1"/>
</dbReference>
<evidence type="ECO:0000256" key="3">
    <source>
        <dbReference type="ARBA" id="ARBA00012744"/>
    </source>
</evidence>
<comment type="caution">
    <text evidence="10">The sequence shown here is derived from an EMBL/GenBank/DDBJ whole genome shotgun (WGS) entry which is preliminary data.</text>
</comment>
<dbReference type="Gene3D" id="3.40.50.1700">
    <property type="entry name" value="Glycoside hydrolase family 3 C-terminal domain"/>
    <property type="match status" value="1"/>
</dbReference>
<dbReference type="Gene3D" id="2.60.40.10">
    <property type="entry name" value="Immunoglobulins"/>
    <property type="match status" value="1"/>
</dbReference>
<dbReference type="FunFam" id="3.20.20.300:FF:000005">
    <property type="entry name" value="Periplasmic beta-glucosidase"/>
    <property type="match status" value="1"/>
</dbReference>
<dbReference type="InterPro" id="IPR013783">
    <property type="entry name" value="Ig-like_fold"/>
</dbReference>
<name>A0A7Y9TGI1_9BACT</name>
<dbReference type="InterPro" id="IPR001764">
    <property type="entry name" value="Glyco_hydro_3_N"/>
</dbReference>
<dbReference type="PROSITE" id="PS00775">
    <property type="entry name" value="GLYCOSYL_HYDROL_F3"/>
    <property type="match status" value="1"/>
</dbReference>
<dbReference type="PANTHER" id="PTHR30620">
    <property type="entry name" value="PERIPLASMIC BETA-GLUCOSIDASE-RELATED"/>
    <property type="match status" value="1"/>
</dbReference>
<evidence type="ECO:0000256" key="1">
    <source>
        <dbReference type="ARBA" id="ARBA00000448"/>
    </source>
</evidence>
<keyword evidence="11" id="KW-1185">Reference proteome</keyword>
<evidence type="ECO:0000313" key="10">
    <source>
        <dbReference type="EMBL" id="NYF78775.1"/>
    </source>
</evidence>
<dbReference type="InterPro" id="IPR051915">
    <property type="entry name" value="Cellulose_Degrad_GH3"/>
</dbReference>
<feature type="signal peptide" evidence="8">
    <location>
        <begin position="1"/>
        <end position="24"/>
    </location>
</feature>
<dbReference type="Pfam" id="PF01915">
    <property type="entry name" value="Glyco_hydro_3_C"/>
    <property type="match status" value="1"/>
</dbReference>
<reference evidence="10 11" key="1">
    <citation type="submission" date="2020-07" db="EMBL/GenBank/DDBJ databases">
        <title>Genomic Encyclopedia of Type Strains, Phase IV (KMG-V): Genome sequencing to study the core and pangenomes of soil and plant-associated prokaryotes.</title>
        <authorList>
            <person name="Whitman W."/>
        </authorList>
    </citation>
    <scope>NUCLEOTIDE SEQUENCE [LARGE SCALE GENOMIC DNA]</scope>
    <source>
        <strain evidence="10 11">X4EP2</strain>
    </source>
</reference>
<dbReference type="InterPro" id="IPR026891">
    <property type="entry name" value="Fn3-like"/>
</dbReference>
<dbReference type="InterPro" id="IPR002772">
    <property type="entry name" value="Glyco_hydro_3_C"/>
</dbReference>
<evidence type="ECO:0000256" key="2">
    <source>
        <dbReference type="ARBA" id="ARBA00005336"/>
    </source>
</evidence>
<evidence type="ECO:0000256" key="6">
    <source>
        <dbReference type="ARBA" id="ARBA00023295"/>
    </source>
</evidence>
<dbReference type="SUPFAM" id="SSF51445">
    <property type="entry name" value="(Trans)glycosidases"/>
    <property type="match status" value="1"/>
</dbReference>
<dbReference type="NCBIfam" id="NF011678">
    <property type="entry name" value="PRK15098.1"/>
    <property type="match status" value="1"/>
</dbReference>
<evidence type="ECO:0000313" key="11">
    <source>
        <dbReference type="Proteomes" id="UP000589520"/>
    </source>
</evidence>
<dbReference type="Gene3D" id="3.20.20.300">
    <property type="entry name" value="Glycoside hydrolase, family 3, N-terminal domain"/>
    <property type="match status" value="1"/>
</dbReference>
<dbReference type="InterPro" id="IPR019800">
    <property type="entry name" value="Glyco_hydro_3_AS"/>
</dbReference>
<organism evidence="10 11">
    <name type="scientific">Granulicella arctica</name>
    <dbReference type="NCBI Taxonomy" id="940613"/>
    <lineage>
        <taxon>Bacteria</taxon>
        <taxon>Pseudomonadati</taxon>
        <taxon>Acidobacteriota</taxon>
        <taxon>Terriglobia</taxon>
        <taxon>Terriglobales</taxon>
        <taxon>Acidobacteriaceae</taxon>
        <taxon>Granulicella</taxon>
    </lineage>
</organism>
<gene>
    <name evidence="10" type="ORF">HDF17_001062</name>
</gene>
<dbReference type="Proteomes" id="UP000589520">
    <property type="component" value="Unassembled WGS sequence"/>
</dbReference>
<proteinExistence type="inferred from homology"/>
<feature type="domain" description="Fibronectin type III-like" evidence="9">
    <location>
        <begin position="690"/>
        <end position="760"/>
    </location>
</feature>
<dbReference type="InterPro" id="IPR017853">
    <property type="entry name" value="GH"/>
</dbReference>
<dbReference type="SMART" id="SM01217">
    <property type="entry name" value="Fn3_like"/>
    <property type="match status" value="1"/>
</dbReference>
<evidence type="ECO:0000256" key="5">
    <source>
        <dbReference type="ARBA" id="ARBA00022801"/>
    </source>
</evidence>
<dbReference type="Pfam" id="PF00933">
    <property type="entry name" value="Glyco_hydro_3"/>
    <property type="match status" value="1"/>
</dbReference>
<dbReference type="EMBL" id="JACCCW010000001">
    <property type="protein sequence ID" value="NYF78775.1"/>
    <property type="molecule type" value="Genomic_DNA"/>
</dbReference>
<dbReference type="Pfam" id="PF14310">
    <property type="entry name" value="Fn3-like"/>
    <property type="match status" value="1"/>
</dbReference>
<dbReference type="PRINTS" id="PR00133">
    <property type="entry name" value="GLHYDRLASE3"/>
</dbReference>
<dbReference type="GO" id="GO:0009251">
    <property type="term" value="P:glucan catabolic process"/>
    <property type="evidence" value="ECO:0007669"/>
    <property type="project" value="TreeGrafter"/>
</dbReference>
<accession>A0A7Y9TGI1</accession>
<dbReference type="EC" id="3.2.1.21" evidence="3"/>
<protein>
    <recommendedName>
        <fullName evidence="3">beta-glucosidase</fullName>
        <ecNumber evidence="3">3.2.1.21</ecNumber>
    </recommendedName>
</protein>
<sequence length="772" mass="84339">MGPCTARLHLRNLLFAATLPLTIAAIGQTTPQHTPQNGPRADIFTPATIKRADALLKQMTTDEKLGQLNQLFVFDPSASIDDFVRKGQVGSLLFVTDPASINRFQHLAVDNSRLHIPLIFGFDVIHGFRTIFPIPLAMASSWDPETVERAQTIAAAEARSVGIDWAFAPMLDIARDPRWGRIMEGAGEDPYLGAAIARAQVRGFQGPAIGTPDHLLACMKHFAGYGAAEGGRDYDASYISDAQLHNVYLPPFHAAVEAGVGSVMSAYMDLNDIPATGNHWLQTEVLRDDWGFQGFVVSDANAVKSLENHGFAKDPADAALRAFNAGVNMEMAIDKTAYSTLPDAYKQGRITLKQIDAAVKPILEAKIQLGLFENPYVDLPHSQQVLNDPAHRVEALRAAEHSAVLRRNENNLLPLAKSTYKSIAVIGPLANGKHDTIGSWAFQEDPNEAVTVLEGLHAKLDATTKIDYAPGVQIKRFFPSFFDEIFHEPKRIDWTPEQAKAEFDKAVDLARSSDLTILTLGETQDMSGEAASRSSLALPGEQEKLLETIASLNKPVVLVLLNGRPLDITWASEHIPAILEAWYPGTQGGTAIANLLTGDAVPGGKLPLSWPRNVGQIPINYTHNLTQDASKQGERYWNEPSTPLYPFGYGLSYSAFSFSNLKVTEPENKVGQPVHVSVDVENTGSIPADEVAQLYIHQQYGSASRPVRELKGFRRITLAPHAKTTVDFTLTPADLSYWNAGSRSWVQDASTFDLWAGDSSAATLHTTFNRAR</sequence>
<dbReference type="FunFam" id="2.60.40.10:FF:000495">
    <property type="entry name" value="Periplasmic beta-glucosidase"/>
    <property type="match status" value="1"/>
</dbReference>
<evidence type="ECO:0000259" key="9">
    <source>
        <dbReference type="SMART" id="SM01217"/>
    </source>
</evidence>
<comment type="similarity">
    <text evidence="2 7">Belongs to the glycosyl hydrolase 3 family.</text>
</comment>
<dbReference type="AlphaFoldDB" id="A0A7Y9TGI1"/>
<dbReference type="SUPFAM" id="SSF52279">
    <property type="entry name" value="Beta-D-glucan exohydrolase, C-terminal domain"/>
    <property type="match status" value="1"/>
</dbReference>
<dbReference type="GO" id="GO:0008422">
    <property type="term" value="F:beta-glucosidase activity"/>
    <property type="evidence" value="ECO:0007669"/>
    <property type="project" value="UniProtKB-EC"/>
</dbReference>
<feature type="chain" id="PRO_5030580030" description="beta-glucosidase" evidence="8">
    <location>
        <begin position="25"/>
        <end position="772"/>
    </location>
</feature>
<evidence type="ECO:0000256" key="4">
    <source>
        <dbReference type="ARBA" id="ARBA00022729"/>
    </source>
</evidence>
<dbReference type="InterPro" id="IPR036881">
    <property type="entry name" value="Glyco_hydro_3_C_sf"/>
</dbReference>
<evidence type="ECO:0000256" key="8">
    <source>
        <dbReference type="SAM" id="SignalP"/>
    </source>
</evidence>
<evidence type="ECO:0000256" key="7">
    <source>
        <dbReference type="RuleBase" id="RU361161"/>
    </source>
</evidence>
<keyword evidence="6 7" id="KW-0326">Glycosidase</keyword>